<protein>
    <submittedName>
        <fullName evidence="2">DUF1080 domain-containing protein</fullName>
    </submittedName>
</protein>
<comment type="caution">
    <text evidence="2">The sequence shown here is derived from an EMBL/GenBank/DDBJ whole genome shotgun (WGS) entry which is preliminary data.</text>
</comment>
<evidence type="ECO:0000313" key="3">
    <source>
        <dbReference type="Proteomes" id="UP000598350"/>
    </source>
</evidence>
<reference evidence="2 3" key="1">
    <citation type="submission" date="2020-05" db="EMBL/GenBank/DDBJ databases">
        <title>The draft genome sequence of Maribacter arenosus CAU 1321.</title>
        <authorList>
            <person name="Mu L."/>
        </authorList>
    </citation>
    <scope>NUCLEOTIDE SEQUENCE [LARGE SCALE GENOMIC DNA]</scope>
    <source>
        <strain evidence="2 3">CAU 1321</strain>
    </source>
</reference>
<dbReference type="Pfam" id="PF06439">
    <property type="entry name" value="3keto-disac_hyd"/>
    <property type="match status" value="1"/>
</dbReference>
<evidence type="ECO:0000313" key="2">
    <source>
        <dbReference type="EMBL" id="MBD0849957.1"/>
    </source>
</evidence>
<proteinExistence type="predicted"/>
<organism evidence="2 3">
    <name type="scientific">Maribacter arenosus</name>
    <dbReference type="NCBI Taxonomy" id="1854708"/>
    <lineage>
        <taxon>Bacteria</taxon>
        <taxon>Pseudomonadati</taxon>
        <taxon>Bacteroidota</taxon>
        <taxon>Flavobacteriia</taxon>
        <taxon>Flavobacteriales</taxon>
        <taxon>Flavobacteriaceae</taxon>
        <taxon>Maribacter</taxon>
    </lineage>
</organism>
<sequence>MKNLKNAFLGICCIVLFLVSCTPKLGPNTNKEEWISLFNGKNLEGWTPKIKGYTLGENPMETFRVTDNNLRVSYAAYDSFESKFGHLFYKTKFSYYRLKAQYRMVGEQVKGGPGWAFANNGFMLHCQDPKTMSVEQDFPMSMEFQLLAAKDEGERPTGNLCTPGCHVHIDGKLVEDHCLPDTKGATYPIDKWVNIEAVVLGDSIVHQIVEGDTVVTFTKPVIGGFLEGLDKTQFKDGTPMTEGYIAIQGESHDTEFRNIEVLDLCGCTDKKAQNYKSYYMKNDPSACVYE</sequence>
<keyword evidence="3" id="KW-1185">Reference proteome</keyword>
<dbReference type="EMBL" id="JABTCG010000001">
    <property type="protein sequence ID" value="MBD0849957.1"/>
    <property type="molecule type" value="Genomic_DNA"/>
</dbReference>
<dbReference type="Gene3D" id="2.60.120.560">
    <property type="entry name" value="Exo-inulinase, domain 1"/>
    <property type="match status" value="1"/>
</dbReference>
<feature type="domain" description="3-keto-alpha-glucoside-1,2-lyase/3-keto-2-hydroxy-glucal hydratase" evidence="1">
    <location>
        <begin position="33"/>
        <end position="261"/>
    </location>
</feature>
<dbReference type="RefSeq" id="WP_188313054.1">
    <property type="nucleotide sequence ID" value="NZ_JABTCG010000001.1"/>
</dbReference>
<dbReference type="InterPro" id="IPR010496">
    <property type="entry name" value="AL/BT2_dom"/>
</dbReference>
<dbReference type="PROSITE" id="PS51257">
    <property type="entry name" value="PROKAR_LIPOPROTEIN"/>
    <property type="match status" value="1"/>
</dbReference>
<dbReference type="Proteomes" id="UP000598350">
    <property type="component" value="Unassembled WGS sequence"/>
</dbReference>
<evidence type="ECO:0000259" key="1">
    <source>
        <dbReference type="Pfam" id="PF06439"/>
    </source>
</evidence>
<accession>A0ABR7VBQ0</accession>
<gene>
    <name evidence="2" type="ORF">HPE63_04680</name>
</gene>
<name>A0ABR7VBQ0_9FLAO</name>